<dbReference type="Proteomes" id="UP000177629">
    <property type="component" value="Unassembled WGS sequence"/>
</dbReference>
<dbReference type="InterPro" id="IPR013805">
    <property type="entry name" value="GrpE_CC"/>
</dbReference>
<dbReference type="STRING" id="1802362.A2806_03050"/>
<dbReference type="GO" id="GO:0000774">
    <property type="term" value="F:adenyl-nucleotide exchange factor activity"/>
    <property type="evidence" value="ECO:0007669"/>
    <property type="project" value="InterPro"/>
</dbReference>
<dbReference type="PANTHER" id="PTHR21237">
    <property type="entry name" value="GRPE PROTEIN"/>
    <property type="match status" value="1"/>
</dbReference>
<protein>
    <submittedName>
        <fullName evidence="3">Nucleotide exchange factor GrpE</fullName>
    </submittedName>
</protein>
<organism evidence="3 4">
    <name type="scientific">Candidatus Terrybacteria bacterium RIFCSPHIGHO2_01_FULL_48_17</name>
    <dbReference type="NCBI Taxonomy" id="1802362"/>
    <lineage>
        <taxon>Bacteria</taxon>
        <taxon>Candidatus Terryibacteriota</taxon>
    </lineage>
</organism>
<dbReference type="GO" id="GO:0042803">
    <property type="term" value="F:protein homodimerization activity"/>
    <property type="evidence" value="ECO:0007669"/>
    <property type="project" value="InterPro"/>
</dbReference>
<dbReference type="GO" id="GO:0006457">
    <property type="term" value="P:protein folding"/>
    <property type="evidence" value="ECO:0007669"/>
    <property type="project" value="InterPro"/>
</dbReference>
<evidence type="ECO:0000256" key="1">
    <source>
        <dbReference type="ARBA" id="ARBA00009054"/>
    </source>
</evidence>
<comment type="similarity">
    <text evidence="1">Belongs to the GrpE family.</text>
</comment>
<dbReference type="GO" id="GO:0051087">
    <property type="term" value="F:protein-folding chaperone binding"/>
    <property type="evidence" value="ECO:0007669"/>
    <property type="project" value="InterPro"/>
</dbReference>
<dbReference type="SUPFAM" id="SSF58014">
    <property type="entry name" value="Coiled-coil domain of nucleotide exchange factor GrpE"/>
    <property type="match status" value="1"/>
</dbReference>
<reference evidence="3 4" key="1">
    <citation type="journal article" date="2016" name="Nat. Commun.">
        <title>Thousands of microbial genomes shed light on interconnected biogeochemical processes in an aquifer system.</title>
        <authorList>
            <person name="Anantharaman K."/>
            <person name="Brown C.T."/>
            <person name="Hug L.A."/>
            <person name="Sharon I."/>
            <person name="Castelle C.J."/>
            <person name="Probst A.J."/>
            <person name="Thomas B.C."/>
            <person name="Singh A."/>
            <person name="Wilkins M.J."/>
            <person name="Karaoz U."/>
            <person name="Brodie E.L."/>
            <person name="Williams K.H."/>
            <person name="Hubbard S.S."/>
            <person name="Banfield J.F."/>
        </authorList>
    </citation>
    <scope>NUCLEOTIDE SEQUENCE [LARGE SCALE GENOMIC DNA]</scope>
</reference>
<dbReference type="EMBL" id="MHSS01000007">
    <property type="protein sequence ID" value="OHA48415.1"/>
    <property type="molecule type" value="Genomic_DNA"/>
</dbReference>
<accession>A0A1G2PJA1</accession>
<dbReference type="Gene3D" id="2.30.22.10">
    <property type="entry name" value="Head domain of nucleotide exchange factor GrpE"/>
    <property type="match status" value="1"/>
</dbReference>
<evidence type="ECO:0000313" key="4">
    <source>
        <dbReference type="Proteomes" id="UP000177629"/>
    </source>
</evidence>
<evidence type="ECO:0000313" key="3">
    <source>
        <dbReference type="EMBL" id="OHA48415.1"/>
    </source>
</evidence>
<dbReference type="Pfam" id="PF01025">
    <property type="entry name" value="GrpE"/>
    <property type="match status" value="1"/>
</dbReference>
<proteinExistence type="inferred from homology"/>
<dbReference type="SUPFAM" id="SSF51064">
    <property type="entry name" value="Head domain of nucleotide exchange factor GrpE"/>
    <property type="match status" value="1"/>
</dbReference>
<dbReference type="AlphaFoldDB" id="A0A1G2PJA1"/>
<dbReference type="Gene3D" id="3.90.20.20">
    <property type="match status" value="1"/>
</dbReference>
<dbReference type="InterPro" id="IPR009012">
    <property type="entry name" value="GrpE_head"/>
</dbReference>
<sequence length="147" mass="16964">MEEKRHDDKKQDLKHLQAALQNQEKELWVRQQEAFRGGVERSVQELRIIFDDFERCLANIPPDVPETYHEGLTVLKDAFVDAFKKLGVVRIPTVGRSYDPKFHEGVAHQDPEEGQEPFSIIDEVASGWMWQDNEDVIVPAKVKIIKG</sequence>
<dbReference type="InterPro" id="IPR000740">
    <property type="entry name" value="GrpE"/>
</dbReference>
<name>A0A1G2PJA1_9BACT</name>
<comment type="caution">
    <text evidence="3">The sequence shown here is derived from an EMBL/GenBank/DDBJ whole genome shotgun (WGS) entry which is preliminary data.</text>
</comment>
<dbReference type="PANTHER" id="PTHR21237:SF23">
    <property type="entry name" value="GRPE PROTEIN HOMOLOG, MITOCHONDRIAL"/>
    <property type="match status" value="1"/>
</dbReference>
<gene>
    <name evidence="3" type="ORF">A2806_03050</name>
</gene>
<keyword evidence="2" id="KW-0143">Chaperone</keyword>
<dbReference type="GO" id="GO:0051082">
    <property type="term" value="F:unfolded protein binding"/>
    <property type="evidence" value="ECO:0007669"/>
    <property type="project" value="TreeGrafter"/>
</dbReference>
<evidence type="ECO:0000256" key="2">
    <source>
        <dbReference type="ARBA" id="ARBA00023186"/>
    </source>
</evidence>